<feature type="compositionally biased region" description="Low complexity" evidence="3">
    <location>
        <begin position="219"/>
        <end position="266"/>
    </location>
</feature>
<evidence type="ECO:0000256" key="1">
    <source>
        <dbReference type="ARBA" id="ARBA00022443"/>
    </source>
</evidence>
<evidence type="ECO:0000259" key="5">
    <source>
        <dbReference type="PROSITE" id="PS50002"/>
    </source>
</evidence>
<sequence length="799" mass="81875">MAVPGSSQRCAAPRRSTALRTGARHPRSTPVPAAAARRHDLWRSVTGSGSTAAAAARPLRVSLGLVLAVVGCLVTWRAAASAQVSPAATSAAAAMPDLWSSMATWRPVSHASVDKKREKPWPHQAVALAPRPRSDEQAATSTSSDQEASTSTSTWSSETSWTDPPATTTDGGSSSWSSSWSSPTTTSASEAWSADAASSTAEGGPASSTAEEAALPTVAGSASASASASTSGPTRITLTRTTSGTVTSTLSPSSSPSPTSTTTRSIISITRQIITVTREHPPGAAPPGPTPLTCAPLSDSSFCYANLWKNATVTSTNTTQSELLRTNGISPLRFPDGSSIWTAAHCTDLNNHPMVPFANTWACDQMFAGDHQTCDGDAVPRPASWCRSSCFRFKAGLAAAFRMNAYCLTTEEARAAQDQVLAAFRCEELPSSGCVSAINVESQYCGFVSLNQGAISYCSSPLGRADTCCQTNKAIAARLGYAAQDENRGRCFVGSISCASLAGIISGILAGIAALVIAWIVVRKQRAKHALHDDDDQPEWMFHTPAETPQQRFGTNGSYASVRPNLEAYGPGPEHSHAAHGGPNGGMAGGFAPEDPMEALASASAASASALQASMNQASLARGITPTLTLSRPADGDQDGDGNGNGNGDGEGNGNGNGTGTGAPMRAMMDPSNMATMPLVTSDRQGFFGQGLGYGGQKHSGGRLGTNGSNASSSSSASRSPSMRAQHVPVAAATAPAPAAPTPAAAQVMTARASYTAAGPNEMSLTVGESVLVHVASGPWVYVTHASTGAAGWAPRDVF</sequence>
<evidence type="ECO:0000313" key="6">
    <source>
        <dbReference type="EMBL" id="RKP02760.1"/>
    </source>
</evidence>
<accession>A0A4P9XC67</accession>
<name>A0A4P9XC67_9FUNG</name>
<feature type="compositionally biased region" description="Basic and acidic residues" evidence="3">
    <location>
        <begin position="112"/>
        <end position="121"/>
    </location>
</feature>
<dbReference type="Proteomes" id="UP000274922">
    <property type="component" value="Unassembled WGS sequence"/>
</dbReference>
<dbReference type="Gene3D" id="2.30.30.40">
    <property type="entry name" value="SH3 Domains"/>
    <property type="match status" value="1"/>
</dbReference>
<reference evidence="7" key="1">
    <citation type="journal article" date="2018" name="Nat. Microbiol.">
        <title>Leveraging single-cell genomics to expand the fungal tree of life.</title>
        <authorList>
            <person name="Ahrendt S.R."/>
            <person name="Quandt C.A."/>
            <person name="Ciobanu D."/>
            <person name="Clum A."/>
            <person name="Salamov A."/>
            <person name="Andreopoulos B."/>
            <person name="Cheng J.F."/>
            <person name="Woyke T."/>
            <person name="Pelin A."/>
            <person name="Henrissat B."/>
            <person name="Reynolds N.K."/>
            <person name="Benny G.L."/>
            <person name="Smith M.E."/>
            <person name="James T.Y."/>
            <person name="Grigoriev I.V."/>
        </authorList>
    </citation>
    <scope>NUCLEOTIDE SEQUENCE [LARGE SCALE GENOMIC DNA]</scope>
    <source>
        <strain evidence="7">ATCC 52028</strain>
    </source>
</reference>
<keyword evidence="7" id="KW-1185">Reference proteome</keyword>
<keyword evidence="1 2" id="KW-0728">SH3 domain</keyword>
<dbReference type="AlphaFoldDB" id="A0A4P9XC67"/>
<evidence type="ECO:0000256" key="3">
    <source>
        <dbReference type="SAM" id="MobiDB-lite"/>
    </source>
</evidence>
<feature type="region of interest" description="Disordered" evidence="3">
    <location>
        <begin position="110"/>
        <end position="266"/>
    </location>
</feature>
<feature type="domain" description="SH3" evidence="5">
    <location>
        <begin position="744"/>
        <end position="799"/>
    </location>
</feature>
<feature type="compositionally biased region" description="Polar residues" evidence="3">
    <location>
        <begin position="547"/>
        <end position="559"/>
    </location>
</feature>
<feature type="region of interest" description="Disordered" evidence="3">
    <location>
        <begin position="628"/>
        <end position="670"/>
    </location>
</feature>
<keyword evidence="4" id="KW-0812">Transmembrane</keyword>
<evidence type="ECO:0000256" key="4">
    <source>
        <dbReference type="SAM" id="Phobius"/>
    </source>
</evidence>
<feature type="transmembrane region" description="Helical" evidence="4">
    <location>
        <begin position="501"/>
        <end position="522"/>
    </location>
</feature>
<feature type="compositionally biased region" description="Gly residues" evidence="3">
    <location>
        <begin position="688"/>
        <end position="705"/>
    </location>
</feature>
<organism evidence="6 7">
    <name type="scientific">Caulochytrium protostelioides</name>
    <dbReference type="NCBI Taxonomy" id="1555241"/>
    <lineage>
        <taxon>Eukaryota</taxon>
        <taxon>Fungi</taxon>
        <taxon>Fungi incertae sedis</taxon>
        <taxon>Chytridiomycota</taxon>
        <taxon>Chytridiomycota incertae sedis</taxon>
        <taxon>Chytridiomycetes</taxon>
        <taxon>Caulochytriales</taxon>
        <taxon>Caulochytriaceae</taxon>
        <taxon>Caulochytrium</taxon>
    </lineage>
</organism>
<evidence type="ECO:0000256" key="2">
    <source>
        <dbReference type="PROSITE-ProRule" id="PRU00192"/>
    </source>
</evidence>
<dbReference type="EMBL" id="ML014136">
    <property type="protein sequence ID" value="RKP02760.1"/>
    <property type="molecule type" value="Genomic_DNA"/>
</dbReference>
<dbReference type="InterPro" id="IPR036028">
    <property type="entry name" value="SH3-like_dom_sf"/>
</dbReference>
<proteinExistence type="predicted"/>
<evidence type="ECO:0000313" key="7">
    <source>
        <dbReference type="Proteomes" id="UP000274922"/>
    </source>
</evidence>
<feature type="region of interest" description="Disordered" evidence="3">
    <location>
        <begin position="1"/>
        <end position="38"/>
    </location>
</feature>
<feature type="compositionally biased region" description="Polar residues" evidence="3">
    <location>
        <begin position="137"/>
        <end position="148"/>
    </location>
</feature>
<feature type="compositionally biased region" description="Low complexity" evidence="3">
    <location>
        <begin position="149"/>
        <end position="202"/>
    </location>
</feature>
<feature type="compositionally biased region" description="Gly residues" evidence="3">
    <location>
        <begin position="641"/>
        <end position="661"/>
    </location>
</feature>
<feature type="region of interest" description="Disordered" evidence="3">
    <location>
        <begin position="688"/>
        <end position="726"/>
    </location>
</feature>
<feature type="region of interest" description="Disordered" evidence="3">
    <location>
        <begin position="535"/>
        <end position="594"/>
    </location>
</feature>
<gene>
    <name evidence="6" type="ORF">CXG81DRAFT_17644</name>
</gene>
<dbReference type="PROSITE" id="PS50002">
    <property type="entry name" value="SH3"/>
    <property type="match status" value="1"/>
</dbReference>
<dbReference type="InterPro" id="IPR001452">
    <property type="entry name" value="SH3_domain"/>
</dbReference>
<keyword evidence="4" id="KW-0472">Membrane</keyword>
<protein>
    <recommendedName>
        <fullName evidence="5">SH3 domain-containing protein</fullName>
    </recommendedName>
</protein>
<feature type="compositionally biased region" description="Low complexity" evidence="3">
    <location>
        <begin position="709"/>
        <end position="726"/>
    </location>
</feature>
<keyword evidence="4" id="KW-1133">Transmembrane helix</keyword>
<dbReference type="SUPFAM" id="SSF50044">
    <property type="entry name" value="SH3-domain"/>
    <property type="match status" value="1"/>
</dbReference>